<feature type="compositionally biased region" description="Polar residues" evidence="11">
    <location>
        <begin position="655"/>
        <end position="665"/>
    </location>
</feature>
<dbReference type="Pfam" id="PF00999">
    <property type="entry name" value="Na_H_Exchanger"/>
    <property type="match status" value="1"/>
</dbReference>
<feature type="compositionally biased region" description="Basic and acidic residues" evidence="11">
    <location>
        <begin position="592"/>
        <end position="613"/>
    </location>
</feature>
<dbReference type="PANTHER" id="PTHR31382:SF1">
    <property type="entry name" value="SODIUM ION_PROTON EXCHANGER (EUROFUNG)"/>
    <property type="match status" value="1"/>
</dbReference>
<name>A0A316VLG7_9BASI</name>
<sequence length="676" mass="74284">MPDQVISTDISNVSKAYAVLGGFIVIYGLISYVAKDRLYMSEPLIAVTVGIITGPYVLGWVDPLSWGTTEETNYVTYELTRLVVGVQVLFTGISLPKAYLRREALSLLVLLAGVMTVAWFISALLIWGLIPNLTYLESLAIAAAITPTDPVLANSITKGRFAEKHVPYNLRNIIVAESGANDGLGFPFLFLALYLLARTGEDRGTSVGTEVGRWIYGVVLYRILLSCVVGAVIGVLAHKTLKWAETRGYIDRDNFFAYGFGLALFTLGTTGLYGSDDILACFVAGNAFTWKDWYRVRTQVEEEDTFQDIIDSLLNAAIFIYIGAIIPWNAYSTGGQSIDISPWQIVVLGLTVLILRRLPWVVALAKVIPAITNLSEALFAGWFGPIGVGAVFYIQVALREIPDDGTRDRLRAVYAPVVLFCVFSSVLTHGITIPIAKLYPNIVRRTTSFSQRRTISFTSRPVSRAASISPQETGNNVKADPSVATTAEKAIWNPFFALADGLKSVALFWRKDSFWRKENAHQRQQRLLKESKISRPIKATKMASMEPDQIEGEGSSDSNAEEGSGSAGIQVVDTAQSAPSKLPSSEIAEVVQKPEHAADLKDKQGTSDQKRDTWLQSVESALQRELQREREEAIREGKERGPLRTRPSALEGIPMTQTRTMSQPGTPGASRVRFQS</sequence>
<evidence type="ECO:0000256" key="2">
    <source>
        <dbReference type="ARBA" id="ARBA00005248"/>
    </source>
</evidence>
<evidence type="ECO:0000256" key="7">
    <source>
        <dbReference type="ARBA" id="ARBA00023053"/>
    </source>
</evidence>
<keyword evidence="15" id="KW-1185">Reference proteome</keyword>
<feature type="transmembrane region" description="Helical" evidence="12">
    <location>
        <begin position="413"/>
        <end position="436"/>
    </location>
</feature>
<dbReference type="GO" id="GO:0015385">
    <property type="term" value="F:sodium:proton antiporter activity"/>
    <property type="evidence" value="ECO:0007669"/>
    <property type="project" value="InterPro"/>
</dbReference>
<dbReference type="GeneID" id="37020250"/>
<dbReference type="GO" id="GO:0005886">
    <property type="term" value="C:plasma membrane"/>
    <property type="evidence" value="ECO:0007669"/>
    <property type="project" value="InterPro"/>
</dbReference>
<dbReference type="InParanoid" id="A0A316VLG7"/>
<feature type="transmembrane region" description="Helical" evidence="12">
    <location>
        <begin position="43"/>
        <end position="61"/>
    </location>
</feature>
<accession>A0A316VLG7</accession>
<evidence type="ECO:0000256" key="9">
    <source>
        <dbReference type="ARBA" id="ARBA00023136"/>
    </source>
</evidence>
<keyword evidence="3" id="KW-0813">Transport</keyword>
<keyword evidence="10" id="KW-0739">Sodium transport</keyword>
<feature type="transmembrane region" description="Helical" evidence="12">
    <location>
        <begin position="313"/>
        <end position="331"/>
    </location>
</feature>
<evidence type="ECO:0000256" key="1">
    <source>
        <dbReference type="ARBA" id="ARBA00004141"/>
    </source>
</evidence>
<evidence type="ECO:0000256" key="6">
    <source>
        <dbReference type="ARBA" id="ARBA00022989"/>
    </source>
</evidence>
<keyword evidence="8" id="KW-0406">Ion transport</keyword>
<keyword evidence="5 12" id="KW-0812">Transmembrane</keyword>
<feature type="region of interest" description="Disordered" evidence="11">
    <location>
        <begin position="525"/>
        <end position="676"/>
    </location>
</feature>
<feature type="transmembrane region" description="Helical" evidence="12">
    <location>
        <begin position="343"/>
        <end position="365"/>
    </location>
</feature>
<dbReference type="Proteomes" id="UP000245771">
    <property type="component" value="Unassembled WGS sequence"/>
</dbReference>
<dbReference type="GO" id="GO:0120029">
    <property type="term" value="P:proton export across plasma membrane"/>
    <property type="evidence" value="ECO:0007669"/>
    <property type="project" value="InterPro"/>
</dbReference>
<dbReference type="PANTHER" id="PTHR31382">
    <property type="entry name" value="NA(+)/H(+) ANTIPORTER"/>
    <property type="match status" value="1"/>
</dbReference>
<dbReference type="STRING" id="1280837.A0A316VLG7"/>
<comment type="subcellular location">
    <subcellularLocation>
        <location evidence="1">Membrane</location>
        <topology evidence="1">Multi-pass membrane protein</topology>
    </subcellularLocation>
</comment>
<feature type="transmembrane region" description="Helical" evidence="12">
    <location>
        <begin position="16"/>
        <end position="34"/>
    </location>
</feature>
<dbReference type="OrthoDB" id="2190219at2759"/>
<dbReference type="InterPro" id="IPR004712">
    <property type="entry name" value="Na+/H+_antiporter_fungi"/>
</dbReference>
<proteinExistence type="inferred from homology"/>
<gene>
    <name evidence="14" type="ORF">FA14DRAFT_159962</name>
</gene>
<protein>
    <recommendedName>
        <fullName evidence="13">Cation/H+ exchanger transmembrane domain-containing protein</fullName>
    </recommendedName>
</protein>
<keyword evidence="4" id="KW-0050">Antiport</keyword>
<feature type="transmembrane region" description="Helical" evidence="12">
    <location>
        <begin position="377"/>
        <end position="398"/>
    </location>
</feature>
<evidence type="ECO:0000313" key="15">
    <source>
        <dbReference type="Proteomes" id="UP000245771"/>
    </source>
</evidence>
<dbReference type="GO" id="GO:0036376">
    <property type="term" value="P:sodium ion export across plasma membrane"/>
    <property type="evidence" value="ECO:0007669"/>
    <property type="project" value="InterPro"/>
</dbReference>
<feature type="compositionally biased region" description="Basic and acidic residues" evidence="11">
    <location>
        <begin position="625"/>
        <end position="642"/>
    </location>
</feature>
<dbReference type="AlphaFoldDB" id="A0A316VLG7"/>
<dbReference type="RefSeq" id="XP_025358659.1">
    <property type="nucleotide sequence ID" value="XM_025498469.1"/>
</dbReference>
<keyword evidence="7" id="KW-0915">Sodium</keyword>
<keyword evidence="6 12" id="KW-1133">Transmembrane helix</keyword>
<evidence type="ECO:0000259" key="13">
    <source>
        <dbReference type="Pfam" id="PF00999"/>
    </source>
</evidence>
<evidence type="ECO:0000256" key="8">
    <source>
        <dbReference type="ARBA" id="ARBA00023065"/>
    </source>
</evidence>
<dbReference type="InterPro" id="IPR006153">
    <property type="entry name" value="Cation/H_exchanger_TM"/>
</dbReference>
<reference evidence="14 15" key="1">
    <citation type="journal article" date="2018" name="Mol. Biol. Evol.">
        <title>Broad Genomic Sampling Reveals a Smut Pathogenic Ancestry of the Fungal Clade Ustilaginomycotina.</title>
        <authorList>
            <person name="Kijpornyongpan T."/>
            <person name="Mondo S.J."/>
            <person name="Barry K."/>
            <person name="Sandor L."/>
            <person name="Lee J."/>
            <person name="Lipzen A."/>
            <person name="Pangilinan J."/>
            <person name="LaButti K."/>
            <person name="Hainaut M."/>
            <person name="Henrissat B."/>
            <person name="Grigoriev I.V."/>
            <person name="Spatafora J.W."/>
            <person name="Aime M.C."/>
        </authorList>
    </citation>
    <scope>NUCLEOTIDE SEQUENCE [LARGE SCALE GENOMIC DNA]</scope>
    <source>
        <strain evidence="14 15">MCA 3882</strain>
    </source>
</reference>
<feature type="compositionally biased region" description="Polar residues" evidence="11">
    <location>
        <begin position="573"/>
        <end position="583"/>
    </location>
</feature>
<comment type="similarity">
    <text evidence="2">Belongs to the fungal Na(+)/H(+) exchanger family.</text>
</comment>
<evidence type="ECO:0000256" key="5">
    <source>
        <dbReference type="ARBA" id="ARBA00022692"/>
    </source>
</evidence>
<dbReference type="EMBL" id="KZ819602">
    <property type="protein sequence ID" value="PWN38357.1"/>
    <property type="molecule type" value="Genomic_DNA"/>
</dbReference>
<evidence type="ECO:0000256" key="4">
    <source>
        <dbReference type="ARBA" id="ARBA00022449"/>
    </source>
</evidence>
<evidence type="ECO:0000256" key="12">
    <source>
        <dbReference type="SAM" id="Phobius"/>
    </source>
</evidence>
<evidence type="ECO:0000256" key="11">
    <source>
        <dbReference type="SAM" id="MobiDB-lite"/>
    </source>
</evidence>
<dbReference type="FunFam" id="1.20.1530.20:FF:000015">
    <property type="entry name" value="Na(+)/H(+) antiporter 2"/>
    <property type="match status" value="1"/>
</dbReference>
<evidence type="ECO:0000256" key="3">
    <source>
        <dbReference type="ARBA" id="ARBA00022448"/>
    </source>
</evidence>
<organism evidence="14 15">
    <name type="scientific">Meira miltonrushii</name>
    <dbReference type="NCBI Taxonomy" id="1280837"/>
    <lineage>
        <taxon>Eukaryota</taxon>
        <taxon>Fungi</taxon>
        <taxon>Dikarya</taxon>
        <taxon>Basidiomycota</taxon>
        <taxon>Ustilaginomycotina</taxon>
        <taxon>Exobasidiomycetes</taxon>
        <taxon>Exobasidiales</taxon>
        <taxon>Brachybasidiaceae</taxon>
        <taxon>Meira</taxon>
    </lineage>
</organism>
<evidence type="ECO:0000313" key="14">
    <source>
        <dbReference type="EMBL" id="PWN38357.1"/>
    </source>
</evidence>
<keyword evidence="9 12" id="KW-0472">Membrane</keyword>
<feature type="transmembrane region" description="Helical" evidence="12">
    <location>
        <begin position="107"/>
        <end position="130"/>
    </location>
</feature>
<feature type="transmembrane region" description="Helical" evidence="12">
    <location>
        <begin position="214"/>
        <end position="237"/>
    </location>
</feature>
<dbReference type="GO" id="GO:0042391">
    <property type="term" value="P:regulation of membrane potential"/>
    <property type="evidence" value="ECO:0007669"/>
    <property type="project" value="InterPro"/>
</dbReference>
<evidence type="ECO:0000256" key="10">
    <source>
        <dbReference type="ARBA" id="ARBA00023201"/>
    </source>
</evidence>
<feature type="domain" description="Cation/H+ exchanger transmembrane" evidence="13">
    <location>
        <begin position="29"/>
        <end position="435"/>
    </location>
</feature>